<dbReference type="Gene3D" id="3.30.1330.60">
    <property type="entry name" value="OmpA-like domain"/>
    <property type="match status" value="1"/>
</dbReference>
<feature type="non-terminal residue" evidence="7">
    <location>
        <position position="1"/>
    </location>
</feature>
<comment type="subcellular location">
    <subcellularLocation>
        <location evidence="1">Cell outer membrane</location>
    </subcellularLocation>
</comment>
<sequence>SLEPVEVVITDTEVILKSIYFEFDRSNITQQGAAELDKLVNVMDRYPDMVIYVKSHTDGKGSAAYNLRLSEQRAQSTVQYLVSKGISKERVSGKGFGNTEPKVDCRANCTEEEDAQNRRSEFKIIKR</sequence>
<evidence type="ECO:0000313" key="8">
    <source>
        <dbReference type="Proteomes" id="UP000233767"/>
    </source>
</evidence>
<dbReference type="RefSeq" id="WP_143394972.1">
    <property type="nucleotide sequence ID" value="NZ_PJND01000003.1"/>
</dbReference>
<dbReference type="AlphaFoldDB" id="A0A497V5W4"/>
<keyword evidence="8" id="KW-1185">Reference proteome</keyword>
<dbReference type="EMBL" id="RCCB01000007">
    <property type="protein sequence ID" value="RLJ36098.1"/>
    <property type="molecule type" value="Genomic_DNA"/>
</dbReference>
<dbReference type="CDD" id="cd07185">
    <property type="entry name" value="OmpA_C-like"/>
    <property type="match status" value="1"/>
</dbReference>
<organism evidence="7 9">
    <name type="scientific">Flavobacterium lindanitolerans</name>
    <dbReference type="NCBI Taxonomy" id="428988"/>
    <lineage>
        <taxon>Bacteria</taxon>
        <taxon>Pseudomonadati</taxon>
        <taxon>Bacteroidota</taxon>
        <taxon>Flavobacteriia</taxon>
        <taxon>Flavobacteriales</taxon>
        <taxon>Flavobacteriaceae</taxon>
        <taxon>Flavobacterium</taxon>
    </lineage>
</organism>
<evidence type="ECO:0000313" key="9">
    <source>
        <dbReference type="Proteomes" id="UP000275027"/>
    </source>
</evidence>
<dbReference type="PROSITE" id="PS51123">
    <property type="entry name" value="OMPA_2"/>
    <property type="match status" value="1"/>
</dbReference>
<dbReference type="InterPro" id="IPR006665">
    <property type="entry name" value="OmpA-like"/>
</dbReference>
<dbReference type="EMBL" id="PJND01000003">
    <property type="protein sequence ID" value="PKW30733.1"/>
    <property type="molecule type" value="Genomic_DNA"/>
</dbReference>
<proteinExistence type="predicted"/>
<evidence type="ECO:0000256" key="4">
    <source>
        <dbReference type="PROSITE-ProRule" id="PRU00473"/>
    </source>
</evidence>
<gene>
    <name evidence="6" type="ORF">B0G92_0011</name>
    <name evidence="7" type="ORF">CLV50_0022</name>
</gene>
<comment type="caution">
    <text evidence="7">The sequence shown here is derived from an EMBL/GenBank/DDBJ whole genome shotgun (WGS) entry which is preliminary data.</text>
</comment>
<accession>A0A497V5W4</accession>
<feature type="domain" description="OmpA-like" evidence="5">
    <location>
        <begin position="8"/>
        <end position="127"/>
    </location>
</feature>
<name>A0A497V5W4_9FLAO</name>
<dbReference type="InterPro" id="IPR006664">
    <property type="entry name" value="OMP_bac"/>
</dbReference>
<dbReference type="SUPFAM" id="SSF103088">
    <property type="entry name" value="OmpA-like"/>
    <property type="match status" value="1"/>
</dbReference>
<evidence type="ECO:0000313" key="6">
    <source>
        <dbReference type="EMBL" id="PKW30733.1"/>
    </source>
</evidence>
<dbReference type="Pfam" id="PF00691">
    <property type="entry name" value="OmpA"/>
    <property type="match status" value="1"/>
</dbReference>
<reference evidence="6 8" key="1">
    <citation type="submission" date="2017-12" db="EMBL/GenBank/DDBJ databases">
        <title>Genomic Encyclopedia of Type Strains, Phase III (KMG-III): the genomes of soil and plant-associated and newly described type strains.</title>
        <authorList>
            <person name="Whitman W."/>
        </authorList>
    </citation>
    <scope>NUCLEOTIDE SEQUENCE [LARGE SCALE GENOMIC DNA]</scope>
    <source>
        <strain evidence="6 8">IP-10</strain>
    </source>
</reference>
<evidence type="ECO:0000256" key="3">
    <source>
        <dbReference type="ARBA" id="ARBA00023237"/>
    </source>
</evidence>
<evidence type="ECO:0000256" key="2">
    <source>
        <dbReference type="ARBA" id="ARBA00023136"/>
    </source>
</evidence>
<dbReference type="PANTHER" id="PTHR30329:SF21">
    <property type="entry name" value="LIPOPROTEIN YIAD-RELATED"/>
    <property type="match status" value="1"/>
</dbReference>
<dbReference type="InterPro" id="IPR036737">
    <property type="entry name" value="OmpA-like_sf"/>
</dbReference>
<dbReference type="Proteomes" id="UP000233767">
    <property type="component" value="Unassembled WGS sequence"/>
</dbReference>
<reference evidence="7 9" key="2">
    <citation type="submission" date="2018-10" db="EMBL/GenBank/DDBJ databases">
        <title>Genomic Encyclopedia of Archaeal and Bacterial Type Strains, Phase II (KMG-II): from individual species to whole genera.</title>
        <authorList>
            <person name="Goeker M."/>
        </authorList>
    </citation>
    <scope>NUCLEOTIDE SEQUENCE [LARGE SCALE GENOMIC DNA]</scope>
    <source>
        <strain evidence="7 9">DSM 21886</strain>
    </source>
</reference>
<dbReference type="PRINTS" id="PR01021">
    <property type="entry name" value="OMPADOMAIN"/>
</dbReference>
<dbReference type="GO" id="GO:0009279">
    <property type="term" value="C:cell outer membrane"/>
    <property type="evidence" value="ECO:0007669"/>
    <property type="project" value="UniProtKB-SubCell"/>
</dbReference>
<dbReference type="PANTHER" id="PTHR30329">
    <property type="entry name" value="STATOR ELEMENT OF FLAGELLAR MOTOR COMPLEX"/>
    <property type="match status" value="1"/>
</dbReference>
<evidence type="ECO:0000256" key="1">
    <source>
        <dbReference type="ARBA" id="ARBA00004442"/>
    </source>
</evidence>
<protein>
    <submittedName>
        <fullName evidence="7">OmpA family protein</fullName>
    </submittedName>
</protein>
<keyword evidence="2 4" id="KW-0472">Membrane</keyword>
<dbReference type="Proteomes" id="UP000275027">
    <property type="component" value="Unassembled WGS sequence"/>
</dbReference>
<evidence type="ECO:0000313" key="7">
    <source>
        <dbReference type="EMBL" id="RLJ36098.1"/>
    </source>
</evidence>
<keyword evidence="3" id="KW-0998">Cell outer membrane</keyword>
<dbReference type="InterPro" id="IPR050330">
    <property type="entry name" value="Bact_OuterMem_StrucFunc"/>
</dbReference>
<evidence type="ECO:0000259" key="5">
    <source>
        <dbReference type="PROSITE" id="PS51123"/>
    </source>
</evidence>